<feature type="transmembrane region" description="Helical" evidence="14">
    <location>
        <begin position="218"/>
        <end position="239"/>
    </location>
</feature>
<comment type="subcellular location">
    <subcellularLocation>
        <location evidence="2 14">Cell membrane</location>
        <topology evidence="2 14">Multi-pass membrane protein</topology>
    </subcellularLocation>
</comment>
<feature type="transmembrane region" description="Helical" evidence="14">
    <location>
        <begin position="245"/>
        <end position="271"/>
    </location>
</feature>
<feature type="transmembrane region" description="Helical" evidence="14">
    <location>
        <begin position="66"/>
        <end position="88"/>
    </location>
</feature>
<evidence type="ECO:0000256" key="14">
    <source>
        <dbReference type="RuleBase" id="RU362101"/>
    </source>
</evidence>
<dbReference type="InterPro" id="IPR011541">
    <property type="entry name" value="Ni/Co_transpt_high_affinity"/>
</dbReference>
<evidence type="ECO:0000256" key="8">
    <source>
        <dbReference type="ARBA" id="ARBA00022692"/>
    </source>
</evidence>
<keyword evidence="7" id="KW-0533">Nickel</keyword>
<keyword evidence="16" id="KW-1185">Reference proteome</keyword>
<dbReference type="Proteomes" id="UP001288620">
    <property type="component" value="Unassembled WGS sequence"/>
</dbReference>
<keyword evidence="10" id="KW-0406">Ion transport</keyword>
<dbReference type="PANTHER" id="PTHR40659">
    <property type="entry name" value="NICKEL/COBALT EFFLUX SYSTEM RCNA"/>
    <property type="match status" value="1"/>
</dbReference>
<keyword evidence="11" id="KW-0921">Nickel transport</keyword>
<feature type="transmembrane region" description="Helical" evidence="14">
    <location>
        <begin position="151"/>
        <end position="169"/>
    </location>
</feature>
<comment type="function">
    <text evidence="1">Efflux system for nickel and cobalt.</text>
</comment>
<feature type="transmembrane region" description="Helical" evidence="14">
    <location>
        <begin position="292"/>
        <end position="313"/>
    </location>
</feature>
<evidence type="ECO:0000256" key="3">
    <source>
        <dbReference type="ARBA" id="ARBA00010428"/>
    </source>
</evidence>
<evidence type="ECO:0000256" key="5">
    <source>
        <dbReference type="ARBA" id="ARBA00022448"/>
    </source>
</evidence>
<evidence type="ECO:0000313" key="16">
    <source>
        <dbReference type="Proteomes" id="UP001288620"/>
    </source>
</evidence>
<dbReference type="PANTHER" id="PTHR40659:SF1">
    <property type="entry name" value="NICKEL_COBALT EFFLUX SYSTEM RCNA"/>
    <property type="match status" value="1"/>
</dbReference>
<keyword evidence="8 14" id="KW-0812">Transmembrane</keyword>
<dbReference type="RefSeq" id="WP_322541737.1">
    <property type="nucleotide sequence ID" value="NZ_JAOBTT010000001.1"/>
</dbReference>
<evidence type="ECO:0000256" key="12">
    <source>
        <dbReference type="ARBA" id="ARBA00023136"/>
    </source>
</evidence>
<organism evidence="15 16">
    <name type="scientific">Pantoea eucrina</name>
    <dbReference type="NCBI Taxonomy" id="472693"/>
    <lineage>
        <taxon>Bacteria</taxon>
        <taxon>Pseudomonadati</taxon>
        <taxon>Pseudomonadota</taxon>
        <taxon>Gammaproteobacteria</taxon>
        <taxon>Enterobacterales</taxon>
        <taxon>Erwiniaceae</taxon>
        <taxon>Pantoea</taxon>
    </lineage>
</organism>
<dbReference type="InterPro" id="IPR051224">
    <property type="entry name" value="NiCoT_RcnA"/>
</dbReference>
<keyword evidence="4" id="KW-0171">Cobalt transport</keyword>
<evidence type="ECO:0000313" key="15">
    <source>
        <dbReference type="EMBL" id="MDZ7277662.1"/>
    </source>
</evidence>
<feature type="transmembrane region" description="Helical" evidence="14">
    <location>
        <begin position="12"/>
        <end position="34"/>
    </location>
</feature>
<protein>
    <recommendedName>
        <fullName evidence="14">Nickel/cobalt efflux system</fullName>
    </recommendedName>
</protein>
<proteinExistence type="inferred from homology"/>
<evidence type="ECO:0000256" key="13">
    <source>
        <dbReference type="ARBA" id="ARBA00023285"/>
    </source>
</evidence>
<keyword evidence="12 14" id="KW-0472">Membrane</keyword>
<keyword evidence="9 14" id="KW-1133">Transmembrane helix</keyword>
<evidence type="ECO:0000256" key="2">
    <source>
        <dbReference type="ARBA" id="ARBA00004651"/>
    </source>
</evidence>
<evidence type="ECO:0000256" key="6">
    <source>
        <dbReference type="ARBA" id="ARBA00022475"/>
    </source>
</evidence>
<dbReference type="EMBL" id="JAOBTT010000001">
    <property type="protein sequence ID" value="MDZ7277662.1"/>
    <property type="molecule type" value="Genomic_DNA"/>
</dbReference>
<name>A0ABU5LCI6_9GAMM</name>
<comment type="similarity">
    <text evidence="3">Belongs to the NiCoT transporter (TC 2.A.52) family. RcnA subfamily.</text>
</comment>
<keyword evidence="6" id="KW-1003">Cell membrane</keyword>
<gene>
    <name evidence="15" type="ORF">N4G40_05140</name>
</gene>
<evidence type="ECO:0000256" key="9">
    <source>
        <dbReference type="ARBA" id="ARBA00022989"/>
    </source>
</evidence>
<keyword evidence="13" id="KW-0170">Cobalt</keyword>
<accession>A0ABU5LCI6</accession>
<keyword evidence="5 14" id="KW-0813">Transport</keyword>
<evidence type="ECO:0000256" key="1">
    <source>
        <dbReference type="ARBA" id="ARBA00002510"/>
    </source>
</evidence>
<sequence>MSLKRLSHRSGRFWPLWLMAGLMLLAGFTLWQFWPTLLLQSVIWQKTLNREMSQLLQQVAAQPDRAGATLLLFSLAYGVLHALGPGHGKMVITTFLATHPAKLKTSVKLTLLAALLQGGVAIALVTVMLVLLQTSSRQLHLGSYWLEKGSYLLVIALGIGVSGRALHALRQRWRMKPALTFHAFRPAHHHHDAHCGCGHAHLPSAAQMEQAVSGKTQALVVLSMGLRPCSGAIMMLLFARVIDVYRWGVASAVAMAMGTALTVTLIGLVVTRCRAFAQRLSRANAPPRTVQWAMPLLGLLGGVILIITGLLLWQSAAEIVGGIARPFL</sequence>
<evidence type="ECO:0000256" key="10">
    <source>
        <dbReference type="ARBA" id="ARBA00023065"/>
    </source>
</evidence>
<evidence type="ECO:0000256" key="11">
    <source>
        <dbReference type="ARBA" id="ARBA00023112"/>
    </source>
</evidence>
<evidence type="ECO:0000256" key="4">
    <source>
        <dbReference type="ARBA" id="ARBA00022426"/>
    </source>
</evidence>
<feature type="transmembrane region" description="Helical" evidence="14">
    <location>
        <begin position="109"/>
        <end position="131"/>
    </location>
</feature>
<reference evidence="16" key="1">
    <citation type="submission" date="2023-07" db="EMBL/GenBank/DDBJ databases">
        <title>Structural and functional analysis of rice phyllospheric bacteria for their antimicrobial properties and defense elicitation against blast disease.</title>
        <authorList>
            <person name="Sahu K.P."/>
            <person name="Asharani P."/>
            <person name="Kumar M."/>
            <person name="Reddy B."/>
            <person name="Kumar A."/>
        </authorList>
    </citation>
    <scope>NUCLEOTIDE SEQUENCE [LARGE SCALE GENOMIC DNA]</scope>
    <source>
        <strain evidence="16">OsEp_Plm_30P10</strain>
    </source>
</reference>
<comment type="caution">
    <text evidence="15">The sequence shown here is derived from an EMBL/GenBank/DDBJ whole genome shotgun (WGS) entry which is preliminary data.</text>
</comment>
<evidence type="ECO:0000256" key="7">
    <source>
        <dbReference type="ARBA" id="ARBA00022596"/>
    </source>
</evidence>
<dbReference type="Pfam" id="PF03824">
    <property type="entry name" value="NicO"/>
    <property type="match status" value="1"/>
</dbReference>